<evidence type="ECO:0000313" key="4">
    <source>
        <dbReference type="EMBL" id="KAG7527252.1"/>
    </source>
</evidence>
<comment type="caution">
    <text evidence="4">The sequence shown here is derived from an EMBL/GenBank/DDBJ whole genome shotgun (WGS) entry which is preliminary data.</text>
</comment>
<evidence type="ECO:0000313" key="5">
    <source>
        <dbReference type="Proteomes" id="UP000812966"/>
    </source>
</evidence>
<evidence type="ECO:0000256" key="1">
    <source>
        <dbReference type="PROSITE-ProRule" id="PRU00047"/>
    </source>
</evidence>
<dbReference type="InterPro" id="IPR001878">
    <property type="entry name" value="Znf_CCHC"/>
</dbReference>
<evidence type="ECO:0000256" key="2">
    <source>
        <dbReference type="SAM" id="MobiDB-lite"/>
    </source>
</evidence>
<feature type="region of interest" description="Disordered" evidence="2">
    <location>
        <begin position="432"/>
        <end position="454"/>
    </location>
</feature>
<reference evidence="4" key="1">
    <citation type="submission" date="2020-04" db="EMBL/GenBank/DDBJ databases">
        <title>Analysis of mating type loci in Filobasidium floriforme.</title>
        <authorList>
            <person name="Nowrousian M."/>
        </authorList>
    </citation>
    <scope>NUCLEOTIDE SEQUENCE</scope>
    <source>
        <strain evidence="4">CBS 6242</strain>
    </source>
</reference>
<evidence type="ECO:0000259" key="3">
    <source>
        <dbReference type="PROSITE" id="PS50158"/>
    </source>
</evidence>
<keyword evidence="1" id="KW-0479">Metal-binding</keyword>
<keyword evidence="1" id="KW-0863">Zinc-finger</keyword>
<gene>
    <name evidence="4" type="ORF">FFLO_07121</name>
</gene>
<feature type="region of interest" description="Disordered" evidence="2">
    <location>
        <begin position="53"/>
        <end position="89"/>
    </location>
</feature>
<protein>
    <recommendedName>
        <fullName evidence="3">CCHC-type domain-containing protein</fullName>
    </recommendedName>
</protein>
<dbReference type="GO" id="GO:0003676">
    <property type="term" value="F:nucleic acid binding"/>
    <property type="evidence" value="ECO:0007669"/>
    <property type="project" value="InterPro"/>
</dbReference>
<dbReference type="EMBL" id="JABELV010000372">
    <property type="protein sequence ID" value="KAG7527252.1"/>
    <property type="molecule type" value="Genomic_DNA"/>
</dbReference>
<organism evidence="4 5">
    <name type="scientific">Filobasidium floriforme</name>
    <dbReference type="NCBI Taxonomy" id="5210"/>
    <lineage>
        <taxon>Eukaryota</taxon>
        <taxon>Fungi</taxon>
        <taxon>Dikarya</taxon>
        <taxon>Basidiomycota</taxon>
        <taxon>Agaricomycotina</taxon>
        <taxon>Tremellomycetes</taxon>
        <taxon>Filobasidiales</taxon>
        <taxon>Filobasidiaceae</taxon>
        <taxon>Filobasidium</taxon>
    </lineage>
</organism>
<dbReference type="Proteomes" id="UP000812966">
    <property type="component" value="Unassembled WGS sequence"/>
</dbReference>
<dbReference type="OrthoDB" id="3055569at2759"/>
<accession>A0A8K0JFL2</accession>
<feature type="compositionally biased region" description="Polar residues" evidence="2">
    <location>
        <begin position="66"/>
        <end position="81"/>
    </location>
</feature>
<dbReference type="GO" id="GO:0008270">
    <property type="term" value="F:zinc ion binding"/>
    <property type="evidence" value="ECO:0007669"/>
    <property type="project" value="UniProtKB-KW"/>
</dbReference>
<dbReference type="AlphaFoldDB" id="A0A8K0JFL2"/>
<sequence length="499" mass="55788">MEERRARTRTDQIERLRKCKGGEERVTQILLYRLPGWSLTHLDELYKPVEVETEPEIPLPSPPFRASQNSPLTPPSYQSDDQGGPNPEELSKKLKAIEIEQNRTNLAMISPLPRCTGTELVGEWLNSFEAGMLDRNVDEDDLKMAKYWKTCIVNDSPAQAWYDTLAEQERKSFDSMRSSYKNLFASTRIKSDAESLQDLRKLKITDQELNTREANGSLRHESFARELLTAASRIPTAAMSDNLKASTMLEGLGPELKKHLRLTLGRNPGVREVVDGIRGLTELDIDVMMEPYRWRKQLEEIRRAETSRGRSFGSQIDPGQSGLRQTPYQQEPIFQRDAAANSENQAVAIPIGPFSLTPEGQQAYTDATKAWYARYGFGTPSSLSKPFPMSPGTAKPGSGECFRCGNLGHLRPQCNGREIPENEQRYRGQVMNEGRRRQGQQQGPASGRNYGSGANATVPIRGLMAKSGFGLPDAYDNGLEGPAWDPPFCEAGNDEGFDL</sequence>
<feature type="domain" description="CCHC-type" evidence="3">
    <location>
        <begin position="401"/>
        <end position="414"/>
    </location>
</feature>
<name>A0A8K0JFL2_9TREE</name>
<keyword evidence="5" id="KW-1185">Reference proteome</keyword>
<dbReference type="PROSITE" id="PS50158">
    <property type="entry name" value="ZF_CCHC"/>
    <property type="match status" value="1"/>
</dbReference>
<keyword evidence="1" id="KW-0862">Zinc</keyword>
<proteinExistence type="predicted"/>